<dbReference type="RefSeq" id="XP_013397357.1">
    <property type="nucleotide sequence ID" value="XM_013541903.1"/>
</dbReference>
<evidence type="ECO:0000256" key="8">
    <source>
        <dbReference type="SAM" id="Phobius"/>
    </source>
</evidence>
<dbReference type="AlphaFoldDB" id="A0A1S3IGL1"/>
<keyword evidence="8" id="KW-0472">Membrane</keyword>
<dbReference type="PROSITE" id="PS50950">
    <property type="entry name" value="ZF_THAP"/>
    <property type="match status" value="1"/>
</dbReference>
<evidence type="ECO:0000313" key="10">
    <source>
        <dbReference type="Proteomes" id="UP000085678"/>
    </source>
</evidence>
<dbReference type="InterPro" id="IPR027806">
    <property type="entry name" value="HARBI1_dom"/>
</dbReference>
<evidence type="ECO:0000256" key="7">
    <source>
        <dbReference type="SAM" id="MobiDB-lite"/>
    </source>
</evidence>
<keyword evidence="8" id="KW-0812">Transmembrane</keyword>
<evidence type="ECO:0000259" key="9">
    <source>
        <dbReference type="PROSITE" id="PS50950"/>
    </source>
</evidence>
<dbReference type="Pfam" id="PF13613">
    <property type="entry name" value="HTH_Tnp_4"/>
    <property type="match status" value="1"/>
</dbReference>
<keyword evidence="4" id="KW-0862">Zinc</keyword>
<dbReference type="Proteomes" id="UP000085678">
    <property type="component" value="Unplaced"/>
</dbReference>
<feature type="domain" description="THAP-type" evidence="9">
    <location>
        <begin position="1"/>
        <end position="90"/>
    </location>
</feature>
<dbReference type="InterPro" id="IPR006612">
    <property type="entry name" value="THAP_Znf"/>
</dbReference>
<keyword evidence="5 6" id="KW-0238">DNA-binding</keyword>
<feature type="transmembrane region" description="Helical" evidence="8">
    <location>
        <begin position="327"/>
        <end position="354"/>
    </location>
</feature>
<dbReference type="GO" id="GO:0003677">
    <property type="term" value="F:DNA binding"/>
    <property type="evidence" value="ECO:0007669"/>
    <property type="project" value="UniProtKB-UniRule"/>
</dbReference>
<name>A0A1S3IGL1_LINAN</name>
<dbReference type="KEGG" id="lak:106164103"/>
<dbReference type="PANTHER" id="PTHR23080">
    <property type="entry name" value="THAP DOMAIN PROTEIN"/>
    <property type="match status" value="1"/>
</dbReference>
<reference evidence="11" key="1">
    <citation type="submission" date="2025-08" db="UniProtKB">
        <authorList>
            <consortium name="RefSeq"/>
        </authorList>
    </citation>
    <scope>IDENTIFICATION</scope>
    <source>
        <tissue evidence="11">Gonads</tissue>
    </source>
</reference>
<dbReference type="Pfam" id="PF05485">
    <property type="entry name" value="THAP"/>
    <property type="match status" value="1"/>
</dbReference>
<organism evidence="10 11">
    <name type="scientific">Lingula anatina</name>
    <name type="common">Brachiopod</name>
    <name type="synonym">Lingula unguis</name>
    <dbReference type="NCBI Taxonomy" id="7574"/>
    <lineage>
        <taxon>Eukaryota</taxon>
        <taxon>Metazoa</taxon>
        <taxon>Spiralia</taxon>
        <taxon>Lophotrochozoa</taxon>
        <taxon>Brachiopoda</taxon>
        <taxon>Linguliformea</taxon>
        <taxon>Lingulata</taxon>
        <taxon>Lingulida</taxon>
        <taxon>Linguloidea</taxon>
        <taxon>Lingulidae</taxon>
        <taxon>Lingula</taxon>
    </lineage>
</organism>
<keyword evidence="2" id="KW-0479">Metal-binding</keyword>
<evidence type="ECO:0000256" key="2">
    <source>
        <dbReference type="ARBA" id="ARBA00022723"/>
    </source>
</evidence>
<evidence type="ECO:0000256" key="3">
    <source>
        <dbReference type="ARBA" id="ARBA00022771"/>
    </source>
</evidence>
<proteinExistence type="predicted"/>
<keyword evidence="3 6" id="KW-0863">Zinc-finger</keyword>
<dbReference type="GO" id="GO:0008270">
    <property type="term" value="F:zinc ion binding"/>
    <property type="evidence" value="ECO:0007669"/>
    <property type="project" value="UniProtKB-KW"/>
</dbReference>
<keyword evidence="10" id="KW-1185">Reference proteome</keyword>
<sequence>MVCTKHCCYGTCRNDSRYPDRPEMEGVFFINFPKPKTQREKCEKWIYACGRPKDQFNVEKITKSTYICSKHFVGGRGPTDDYPDPIPATASAERVRKISRPRRKPPVARQNRLQAAEALLQLGEFSSCTEEGVGTHEREDSSCADQDKIQAAEALVQLNELSDTLVDHAEATQEETDNLNERPKMASVGVQTEAACQCHLTKNTEADEKAVADAASQTAYDRMYLQSKVENLLLKNQLKTLSTPITPPGSISKNKPPLSFASVKDNPKQMKFFTGLTLVHFMSLFNFLGPAVNNLKYWNLSHRPCKSLRPIDELFIMLVRLRRGYGFFMLSFLFNLSITSVRCIFTTWLQFLYFHFTDLKADMFPDRSTLGKFMPKSFKGFKNVRCSVDCTEFFVQMPRNFARQGNLFSNYKNHHTFKCLIAVAPNGACVYISELYEGAISDREIFSKCGILDYLEPGDILLVDRGFTVEDLLLSRQVSLNIPPFLKGREKLTPQEELLCKKLSKARIHVERYNERLKKFKLIAGTMPLNMTELASQAVFVAGCLVNFQDPLAK</sequence>
<gene>
    <name evidence="11" type="primary">LOC106164103</name>
</gene>
<dbReference type="InParanoid" id="A0A1S3IGL1"/>
<feature type="region of interest" description="Disordered" evidence="7">
    <location>
        <begin position="89"/>
        <end position="109"/>
    </location>
</feature>
<evidence type="ECO:0000256" key="4">
    <source>
        <dbReference type="ARBA" id="ARBA00022833"/>
    </source>
</evidence>
<evidence type="ECO:0000256" key="5">
    <source>
        <dbReference type="ARBA" id="ARBA00023125"/>
    </source>
</evidence>
<dbReference type="InterPro" id="IPR027805">
    <property type="entry name" value="Transposase_HTH_dom"/>
</dbReference>
<comment type="cofactor">
    <cofactor evidence="1">
        <name>a divalent metal cation</name>
        <dbReference type="ChEBI" id="CHEBI:60240"/>
    </cofactor>
</comment>
<dbReference type="OrthoDB" id="6122338at2759"/>
<evidence type="ECO:0000313" key="11">
    <source>
        <dbReference type="RefSeq" id="XP_013397357.1"/>
    </source>
</evidence>
<keyword evidence="8" id="KW-1133">Transmembrane helix</keyword>
<evidence type="ECO:0000256" key="6">
    <source>
        <dbReference type="PROSITE-ProRule" id="PRU00309"/>
    </source>
</evidence>
<evidence type="ECO:0000256" key="1">
    <source>
        <dbReference type="ARBA" id="ARBA00001968"/>
    </source>
</evidence>
<protein>
    <submittedName>
        <fullName evidence="11">Uncharacterized protein LOC106164103</fullName>
    </submittedName>
</protein>
<dbReference type="STRING" id="7574.A0A1S3IGL1"/>
<dbReference type="GeneID" id="106164103"/>
<dbReference type="SUPFAM" id="SSF57716">
    <property type="entry name" value="Glucocorticoid receptor-like (DNA-binding domain)"/>
    <property type="match status" value="1"/>
</dbReference>
<dbReference type="PANTHER" id="PTHR23080:SF141">
    <property type="entry name" value="TRANSPOSASE HELIX-TURN-HELIX DOMAIN-CONTAINING PROTEIN"/>
    <property type="match status" value="1"/>
</dbReference>
<feature type="compositionally biased region" description="Basic residues" evidence="7">
    <location>
        <begin position="97"/>
        <end position="106"/>
    </location>
</feature>
<dbReference type="Pfam" id="PF13359">
    <property type="entry name" value="DDE_Tnp_4"/>
    <property type="match status" value="1"/>
</dbReference>
<feature type="transmembrane region" description="Helical" evidence="8">
    <location>
        <begin position="272"/>
        <end position="292"/>
    </location>
</feature>
<accession>A0A1S3IGL1</accession>